<dbReference type="InterPro" id="IPR018053">
    <property type="entry name" value="Glyco_hydro_32_AS"/>
</dbReference>
<keyword evidence="5 8" id="KW-0378">Hydrolase</keyword>
<evidence type="ECO:0000313" key="13">
    <source>
        <dbReference type="Proteomes" id="UP000002433"/>
    </source>
</evidence>
<dbReference type="InterPro" id="IPR013189">
    <property type="entry name" value="Glyco_hydro_32_C"/>
</dbReference>
<evidence type="ECO:0000256" key="1">
    <source>
        <dbReference type="ARBA" id="ARBA00004914"/>
    </source>
</evidence>
<evidence type="ECO:0000256" key="7">
    <source>
        <dbReference type="ARBA" id="ARBA00033367"/>
    </source>
</evidence>
<evidence type="ECO:0000256" key="4">
    <source>
        <dbReference type="ARBA" id="ARBA00019623"/>
    </source>
</evidence>
<dbReference type="Proteomes" id="UP000002433">
    <property type="component" value="Chromosome"/>
</dbReference>
<feature type="domain" description="Glycosyl hydrolase family 32 C-terminal" evidence="11">
    <location>
        <begin position="360"/>
        <end position="469"/>
    </location>
</feature>
<evidence type="ECO:0000256" key="3">
    <source>
        <dbReference type="ARBA" id="ARBA00012758"/>
    </source>
</evidence>
<evidence type="ECO:0000313" key="12">
    <source>
        <dbReference type="EMBL" id="ABF32734.1"/>
    </source>
</evidence>
<dbReference type="AlphaFoldDB" id="Q1JK89"/>
<dbReference type="SMART" id="SM00640">
    <property type="entry name" value="Glyco_32"/>
    <property type="match status" value="1"/>
</dbReference>
<evidence type="ECO:0000259" key="10">
    <source>
        <dbReference type="Pfam" id="PF00251"/>
    </source>
</evidence>
<evidence type="ECO:0000259" key="11">
    <source>
        <dbReference type="Pfam" id="PF08244"/>
    </source>
</evidence>
<comment type="similarity">
    <text evidence="2 8">Belongs to the glycosyl hydrolase 32 family.</text>
</comment>
<dbReference type="CDD" id="cd18623">
    <property type="entry name" value="GH32_ScrB-like"/>
    <property type="match status" value="1"/>
</dbReference>
<dbReference type="UniPathway" id="UPA00238"/>
<dbReference type="InterPro" id="IPR006232">
    <property type="entry name" value="Suc6P_hydrolase"/>
</dbReference>
<dbReference type="InterPro" id="IPR051214">
    <property type="entry name" value="GH32_Enzymes"/>
</dbReference>
<dbReference type="InterPro" id="IPR013148">
    <property type="entry name" value="Glyco_hydro_32_N"/>
</dbReference>
<sequence length="480" mass="54584">MMDLPQAIRYRPYKEWSSKDYQAITEKMAQSPWHSQFHVEPKTGLLNDPNGFSYFNGHYHLFYQNWPYGAAHGLKQWVHMTSTDLVHFTETRSRLLPDHAHDSHGAYSGSAYAIDDKLFLFYTGNVRDANWVRTPLQVGAWMDKQGNISKIPQVLIEQPDDVTEHFRDPQLFSYQGQFYAIIGAQGLDGKGKIKLYKAVDNHVDNWRFIADLDFDDSGTEYMIECPNLVFVDDKPVLIFSPQGLAKADLDYQNIYPNTYKIFESFNPETGQLLGGGVLQNLDFGFEAYATQAFSSPDGRVLAVSWIGLPDIDYPTDRYDYQGALSLVKELRIKDGILYQTPVSALQNLRGPAELFHNKIDSSNCYELELTIPGQKKLDLLLFTDQKGNGLRLKVDTTKGQLSIDRSRAGVQYAQDYGTVRSCQIPQGHVTLNVYVDNSILEIFINQGQKVLTSRVFPTQGQTGIQVVKGQAFGHYYEMRY</sequence>
<comment type="function">
    <text evidence="9">Enables the bacterium to metabolize sucrose as a sole carbon source.</text>
</comment>
<evidence type="ECO:0000256" key="5">
    <source>
        <dbReference type="ARBA" id="ARBA00022801"/>
    </source>
</evidence>
<dbReference type="CAZy" id="GH32">
    <property type="family name" value="Glycoside Hydrolase Family 32"/>
</dbReference>
<dbReference type="NCBIfam" id="TIGR01322">
    <property type="entry name" value="scrB_fam"/>
    <property type="match status" value="1"/>
</dbReference>
<evidence type="ECO:0000256" key="2">
    <source>
        <dbReference type="ARBA" id="ARBA00009902"/>
    </source>
</evidence>
<proteinExistence type="inferred from homology"/>
<reference evidence="12 13" key="1">
    <citation type="journal article" date="2006" name="Proc. Natl. Acad. Sci. U.S.A.">
        <title>Molecular genetic anatomy of inter- and intraserotype variation in the human bacterial pathogen group A Streptococcus.</title>
        <authorList>
            <person name="Beres S.B."/>
            <person name="Richter E.W."/>
            <person name="Nagiec M.J."/>
            <person name="Sumby P."/>
            <person name="Porcella S.F."/>
            <person name="DeLeo F.R."/>
            <person name="Musser J.M."/>
        </authorList>
    </citation>
    <scope>NUCLEOTIDE SEQUENCE [LARGE SCALE GENOMIC DNA]</scope>
    <source>
        <strain evidence="12 13">MGAS9429</strain>
    </source>
</reference>
<keyword evidence="9" id="KW-0119">Carbohydrate metabolism</keyword>
<accession>Q1JK89</accession>
<gene>
    <name evidence="12" type="primary">scrB</name>
    <name evidence="12" type="ordered locus">MGAS9429_Spy1547</name>
</gene>
<dbReference type="Pfam" id="PF08244">
    <property type="entry name" value="Glyco_hydro_32C"/>
    <property type="match status" value="1"/>
</dbReference>
<dbReference type="EC" id="3.2.1.26" evidence="3 8"/>
<evidence type="ECO:0000256" key="6">
    <source>
        <dbReference type="ARBA" id="ARBA00023295"/>
    </source>
</evidence>
<dbReference type="EMBL" id="CP000259">
    <property type="protein sequence ID" value="ABF32734.1"/>
    <property type="molecule type" value="Genomic_DNA"/>
</dbReference>
<dbReference type="PANTHER" id="PTHR43101:SF1">
    <property type="entry name" value="BETA-FRUCTOSIDASE"/>
    <property type="match status" value="1"/>
</dbReference>
<dbReference type="InterPro" id="IPR001362">
    <property type="entry name" value="Glyco_hydro_32"/>
</dbReference>
<comment type="subcellular location">
    <subcellularLocation>
        <location evidence="9">Cytoplasm</location>
    </subcellularLocation>
</comment>
<dbReference type="SUPFAM" id="SSF49899">
    <property type="entry name" value="Concanavalin A-like lectins/glucanases"/>
    <property type="match status" value="1"/>
</dbReference>
<dbReference type="PANTHER" id="PTHR43101">
    <property type="entry name" value="BETA-FRUCTOSIDASE"/>
    <property type="match status" value="1"/>
</dbReference>
<dbReference type="Gene3D" id="2.60.120.560">
    <property type="entry name" value="Exo-inulinase, domain 1"/>
    <property type="match status" value="1"/>
</dbReference>
<evidence type="ECO:0000256" key="8">
    <source>
        <dbReference type="RuleBase" id="RU362110"/>
    </source>
</evidence>
<dbReference type="Pfam" id="PF00251">
    <property type="entry name" value="Glyco_hydro_32N"/>
    <property type="match status" value="1"/>
</dbReference>
<dbReference type="Gene3D" id="2.115.10.20">
    <property type="entry name" value="Glycosyl hydrolase domain, family 43"/>
    <property type="match status" value="1"/>
</dbReference>
<evidence type="ECO:0000256" key="9">
    <source>
        <dbReference type="RuleBase" id="RU365015"/>
    </source>
</evidence>
<protein>
    <recommendedName>
        <fullName evidence="4 8">Sucrose-6-phosphate hydrolase</fullName>
        <ecNumber evidence="3 8">3.2.1.26</ecNumber>
    </recommendedName>
    <alternativeName>
        <fullName evidence="7 9">Invertase</fullName>
    </alternativeName>
</protein>
<organism evidence="12 13">
    <name type="scientific">Streptococcus pyogenes serotype M12 (strain MGAS9429)</name>
    <dbReference type="NCBI Taxonomy" id="370551"/>
    <lineage>
        <taxon>Bacteria</taxon>
        <taxon>Bacillati</taxon>
        <taxon>Bacillota</taxon>
        <taxon>Bacilli</taxon>
        <taxon>Lactobacillales</taxon>
        <taxon>Streptococcaceae</taxon>
        <taxon>Streptococcus</taxon>
    </lineage>
</organism>
<dbReference type="InterPro" id="IPR013320">
    <property type="entry name" value="ConA-like_dom_sf"/>
</dbReference>
<feature type="domain" description="Glycosyl hydrolase family 32 N-terminal" evidence="10">
    <location>
        <begin position="38"/>
        <end position="341"/>
    </location>
</feature>
<dbReference type="HOGENOM" id="CLU_001528_7_1_9"/>
<keyword evidence="6 8" id="KW-0326">Glycosidase</keyword>
<dbReference type="InterPro" id="IPR023296">
    <property type="entry name" value="Glyco_hydro_beta-prop_sf"/>
</dbReference>
<name>Q1JK89_STRPC</name>
<dbReference type="SUPFAM" id="SSF75005">
    <property type="entry name" value="Arabinanase/levansucrase/invertase"/>
    <property type="match status" value="1"/>
</dbReference>
<dbReference type="GO" id="GO:0005985">
    <property type="term" value="P:sucrose metabolic process"/>
    <property type="evidence" value="ECO:0007669"/>
    <property type="project" value="UniProtKB-UniPathway"/>
</dbReference>
<comment type="catalytic activity">
    <reaction evidence="8">
        <text>Hydrolysis of terminal non-reducing beta-D-fructofuranoside residues in beta-D-fructofuranosides.</text>
        <dbReference type="EC" id="3.2.1.26"/>
    </reaction>
</comment>
<dbReference type="PROSITE" id="PS00609">
    <property type="entry name" value="GLYCOSYL_HYDROL_F32"/>
    <property type="match status" value="1"/>
</dbReference>
<dbReference type="GO" id="GO:0005737">
    <property type="term" value="C:cytoplasm"/>
    <property type="evidence" value="ECO:0007669"/>
    <property type="project" value="UniProtKB-SubCell"/>
</dbReference>
<dbReference type="GO" id="GO:0004564">
    <property type="term" value="F:beta-fructofuranosidase activity"/>
    <property type="evidence" value="ECO:0007669"/>
    <property type="project" value="UniProtKB-EC"/>
</dbReference>
<dbReference type="KEGG" id="spk:MGAS9429_Spy1547"/>
<comment type="pathway">
    <text evidence="1 9">Glycan biosynthesis; sucrose metabolism.</text>
</comment>
<keyword evidence="9" id="KW-0963">Cytoplasm</keyword>